<evidence type="ECO:0000256" key="3">
    <source>
        <dbReference type="ARBA" id="ARBA00005315"/>
    </source>
</evidence>
<dbReference type="FunFam" id="3.40.720.10:FF:000078">
    <property type="entry name" value="GPI ethanolamine phosphate transferase 2 isoform X4"/>
    <property type="match status" value="1"/>
</dbReference>
<feature type="transmembrane region" description="Helical" evidence="11">
    <location>
        <begin position="902"/>
        <end position="927"/>
    </location>
</feature>
<dbReference type="CDD" id="cd16024">
    <property type="entry name" value="GPI_EPT_2"/>
    <property type="match status" value="1"/>
</dbReference>
<dbReference type="GO" id="GO:0051267">
    <property type="term" value="F:CP2 mannose-ethanolamine phosphotransferase activity"/>
    <property type="evidence" value="ECO:0007669"/>
    <property type="project" value="TreeGrafter"/>
</dbReference>
<dbReference type="InterPro" id="IPR037674">
    <property type="entry name" value="PIG-G_N"/>
</dbReference>
<comment type="subcellular location">
    <subcellularLocation>
        <location evidence="1">Endoplasmic reticulum membrane</location>
        <topology evidence="1">Multi-pass membrane protein</topology>
    </subcellularLocation>
</comment>
<keyword evidence="14" id="KW-1185">Reference proteome</keyword>
<feature type="transmembrane region" description="Helical" evidence="11">
    <location>
        <begin position="669"/>
        <end position="691"/>
    </location>
</feature>
<dbReference type="AlphaFoldDB" id="A0A068TZ26"/>
<dbReference type="InterPro" id="IPR045687">
    <property type="entry name" value="PIGG/GPI7_C"/>
</dbReference>
<dbReference type="PANTHER" id="PTHR23072">
    <property type="entry name" value="PHOSPHATIDYLINOSITOL GLYCAN-RELATED"/>
    <property type="match status" value="1"/>
</dbReference>
<feature type="transmembrane region" description="Helical" evidence="11">
    <location>
        <begin position="858"/>
        <end position="881"/>
    </location>
</feature>
<evidence type="ECO:0000256" key="8">
    <source>
        <dbReference type="ARBA" id="ARBA00022989"/>
    </source>
</evidence>
<proteinExistence type="inferred from homology"/>
<evidence type="ECO:0000313" key="13">
    <source>
        <dbReference type="EMBL" id="CDP01555.1"/>
    </source>
</evidence>
<dbReference type="Proteomes" id="UP000295252">
    <property type="component" value="Chromosome IX"/>
</dbReference>
<dbReference type="Gene3D" id="3.40.720.10">
    <property type="entry name" value="Alkaline Phosphatase, subunit A"/>
    <property type="match status" value="1"/>
</dbReference>
<dbReference type="PhylomeDB" id="A0A068TZ26"/>
<dbReference type="OrthoDB" id="272139at2759"/>
<dbReference type="InterPro" id="IPR002591">
    <property type="entry name" value="Phosphodiest/P_Trfase"/>
</dbReference>
<feature type="transmembrane region" description="Helical" evidence="11">
    <location>
        <begin position="643"/>
        <end position="662"/>
    </location>
</feature>
<evidence type="ECO:0000256" key="11">
    <source>
        <dbReference type="SAM" id="Phobius"/>
    </source>
</evidence>
<dbReference type="GO" id="GO:0006506">
    <property type="term" value="P:GPI anchor biosynthetic process"/>
    <property type="evidence" value="ECO:0007669"/>
    <property type="project" value="UniProtKB-UniPathway"/>
</dbReference>
<feature type="domain" description="GPI ethanolamine phosphate transferase 2 C-terminal" evidence="12">
    <location>
        <begin position="530"/>
        <end position="967"/>
    </location>
</feature>
<dbReference type="FunCoup" id="A0A068TZ26">
    <property type="interactions" value="2315"/>
</dbReference>
<keyword evidence="4" id="KW-0337">GPI-anchor biosynthesis</keyword>
<protein>
    <recommendedName>
        <fullName evidence="12">GPI ethanolamine phosphate transferase 2 C-terminal domain-containing protein</fullName>
    </recommendedName>
</protein>
<evidence type="ECO:0000256" key="9">
    <source>
        <dbReference type="ARBA" id="ARBA00023136"/>
    </source>
</evidence>
<evidence type="ECO:0000256" key="5">
    <source>
        <dbReference type="ARBA" id="ARBA00022679"/>
    </source>
</evidence>
<keyword evidence="10" id="KW-0325">Glycoprotein</keyword>
<evidence type="ECO:0000256" key="7">
    <source>
        <dbReference type="ARBA" id="ARBA00022824"/>
    </source>
</evidence>
<keyword evidence="8 11" id="KW-1133">Transmembrane helix</keyword>
<keyword evidence="9 11" id="KW-0472">Membrane</keyword>
<keyword evidence="5" id="KW-0808">Transferase</keyword>
<evidence type="ECO:0000256" key="6">
    <source>
        <dbReference type="ARBA" id="ARBA00022692"/>
    </source>
</evidence>
<dbReference type="Pfam" id="PF01663">
    <property type="entry name" value="Phosphodiest"/>
    <property type="match status" value="1"/>
</dbReference>
<dbReference type="Pfam" id="PF19316">
    <property type="entry name" value="PIGO_PIGG"/>
    <property type="match status" value="1"/>
</dbReference>
<reference evidence="14" key="1">
    <citation type="journal article" date="2014" name="Science">
        <title>The coffee genome provides insight into the convergent evolution of caffeine biosynthesis.</title>
        <authorList>
            <person name="Denoeud F."/>
            <person name="Carretero-Paulet L."/>
            <person name="Dereeper A."/>
            <person name="Droc G."/>
            <person name="Guyot R."/>
            <person name="Pietrella M."/>
            <person name="Zheng C."/>
            <person name="Alberti A."/>
            <person name="Anthony F."/>
            <person name="Aprea G."/>
            <person name="Aury J.M."/>
            <person name="Bento P."/>
            <person name="Bernard M."/>
            <person name="Bocs S."/>
            <person name="Campa C."/>
            <person name="Cenci A."/>
            <person name="Combes M.C."/>
            <person name="Crouzillat D."/>
            <person name="Da Silva C."/>
            <person name="Daddiego L."/>
            <person name="De Bellis F."/>
            <person name="Dussert S."/>
            <person name="Garsmeur O."/>
            <person name="Gayraud T."/>
            <person name="Guignon V."/>
            <person name="Jahn K."/>
            <person name="Jamilloux V."/>
            <person name="Joet T."/>
            <person name="Labadie K."/>
            <person name="Lan T."/>
            <person name="Leclercq J."/>
            <person name="Lepelley M."/>
            <person name="Leroy T."/>
            <person name="Li L.T."/>
            <person name="Librado P."/>
            <person name="Lopez L."/>
            <person name="Munoz A."/>
            <person name="Noel B."/>
            <person name="Pallavicini A."/>
            <person name="Perrotta G."/>
            <person name="Poncet V."/>
            <person name="Pot D."/>
            <person name="Priyono X."/>
            <person name="Rigoreau M."/>
            <person name="Rouard M."/>
            <person name="Rozas J."/>
            <person name="Tranchant-Dubreuil C."/>
            <person name="VanBuren R."/>
            <person name="Zhang Q."/>
            <person name="Andrade A.C."/>
            <person name="Argout X."/>
            <person name="Bertrand B."/>
            <person name="de Kochko A."/>
            <person name="Graziosi G."/>
            <person name="Henry R.J."/>
            <person name="Jayarama X."/>
            <person name="Ming R."/>
            <person name="Nagai C."/>
            <person name="Rounsley S."/>
            <person name="Sankoff D."/>
            <person name="Giuliano G."/>
            <person name="Albert V.A."/>
            <person name="Wincker P."/>
            <person name="Lashermes P."/>
        </authorList>
    </citation>
    <scope>NUCLEOTIDE SEQUENCE [LARGE SCALE GENOMIC DNA]</scope>
    <source>
        <strain evidence="14">cv. DH200-94</strain>
    </source>
</reference>
<evidence type="ECO:0000256" key="2">
    <source>
        <dbReference type="ARBA" id="ARBA00004687"/>
    </source>
</evidence>
<dbReference type="EMBL" id="HG739091">
    <property type="protein sequence ID" value="CDP01555.1"/>
    <property type="molecule type" value="Genomic_DNA"/>
</dbReference>
<comment type="pathway">
    <text evidence="2">Glycolipid biosynthesis; glycosylphosphatidylinositol-anchor biosynthesis.</text>
</comment>
<comment type="similarity">
    <text evidence="3">Belongs to the PIGG/PIGN/PIGO family. PIGG subfamily.</text>
</comment>
<feature type="transmembrane region" description="Helical" evidence="11">
    <location>
        <begin position="942"/>
        <end position="972"/>
    </location>
</feature>
<dbReference type="OMA" id="RVKFGHD"/>
<organism evidence="13 14">
    <name type="scientific">Coffea canephora</name>
    <name type="common">Robusta coffee</name>
    <dbReference type="NCBI Taxonomy" id="49390"/>
    <lineage>
        <taxon>Eukaryota</taxon>
        <taxon>Viridiplantae</taxon>
        <taxon>Streptophyta</taxon>
        <taxon>Embryophyta</taxon>
        <taxon>Tracheophyta</taxon>
        <taxon>Spermatophyta</taxon>
        <taxon>Magnoliopsida</taxon>
        <taxon>eudicotyledons</taxon>
        <taxon>Gunneridae</taxon>
        <taxon>Pentapetalae</taxon>
        <taxon>asterids</taxon>
        <taxon>lamiids</taxon>
        <taxon>Gentianales</taxon>
        <taxon>Rubiaceae</taxon>
        <taxon>Ixoroideae</taxon>
        <taxon>Gardenieae complex</taxon>
        <taxon>Bertiereae - Coffeeae clade</taxon>
        <taxon>Coffeeae</taxon>
        <taxon>Coffea</taxon>
    </lineage>
</organism>
<sequence>MMGSSSSSSSLTCKRLTILTILAVVMQITGLFLFVIGFFPVKTTLSGASGLESFYPPGFDSSDDRNASTTLPPHQLKSLYQQLSGVPPLFDRLILMVIDGLPAEFVLGKDGKPPPKVYMEAMPYTQSLLAKGKAIGYHARAAPPTVTMPRLKAMVSGAIGGYLDVALNFNTQAFLDDNLIEQFSRIGWKMVMLGDDTWLKLFPGMFTRHDGVSSFFVKDTVQVDHNVSRHLNVELNRTDWNVLILHFLGLDHVGHIGGRNSLLMGPKLKEMDEVIKMIDLTTLKSQKYNQGRTLLMVVSDHGMTENGNHGGSSYEEIDSLALFIGLGEFTDSSTTNNIANQVDIAPTLALLYGVPIPKNNVGIVMVEVFKSLTDDEQLRLMELNAWQLLQLLQAQLPGLECEISKCNVHRDGNGSEIRQDYSTVEEMFCCLYLHAATVHKSMKSDSPGGDEYGSTFLAYHEFLKTAGQWLSHRATDRPFSLLACGFAAMLVSCSIIMGLLFFLIRETYIKERELHSHLGKTKHVWQLDKTFTLAIICIVMLSMGSSSMVEEEQYIWHFLTSSCFLVLLRKTVQSITFGFGVLQNSSTVFKEQRERGLLQIFSVIVVLVSGRILRGWHQGGVNWAHLPDMAKWLEQAGSSYTNALQLTSGVLIISANIFTLLFSLRSKRTFAVVILLINICPSLMIVYLMIIHQGSTLGTTGFGATKMVQRFYAILGISTLGTVVSVPMFMLLQNSNSPVNDFTLCRDISSEFRRNLLLEGMKDSTFITGWSFIFSWCLLQLLLQQPVNSMPLLLLFIQILATMWYSSGGDAQFIEVAALYYLGMAGHFGLGNTNNLATIDVAGAFTGVSSQSTLLSGILMFMITYASPIFALLSMVLYISVKDLGGDLEAKEVDIGDLLKRNLSFPCLVPLGINSMLLIAYTVVLLLMRNHLFIWSVFSPKYLYVCATTICIFLGVSIVASAVVYSFGVLALRRS</sequence>
<evidence type="ECO:0000259" key="12">
    <source>
        <dbReference type="Pfam" id="PF19316"/>
    </source>
</evidence>
<name>A0A068TZ26_COFCA</name>
<evidence type="ECO:0000256" key="4">
    <source>
        <dbReference type="ARBA" id="ARBA00022502"/>
    </source>
</evidence>
<evidence type="ECO:0000256" key="1">
    <source>
        <dbReference type="ARBA" id="ARBA00004477"/>
    </source>
</evidence>
<dbReference type="SUPFAM" id="SSF53649">
    <property type="entry name" value="Alkaline phosphatase-like"/>
    <property type="match status" value="1"/>
</dbReference>
<dbReference type="InParanoid" id="A0A068TZ26"/>
<keyword evidence="6 11" id="KW-0812">Transmembrane</keyword>
<evidence type="ECO:0000313" key="14">
    <source>
        <dbReference type="Proteomes" id="UP000295252"/>
    </source>
</evidence>
<gene>
    <name evidence="13" type="ORF">GSCOC_T00036646001</name>
</gene>
<feature type="transmembrane region" description="Helical" evidence="11">
    <location>
        <begin position="789"/>
        <end position="806"/>
    </location>
</feature>
<keyword evidence="7" id="KW-0256">Endoplasmic reticulum</keyword>
<dbReference type="STRING" id="49390.A0A068TZ26"/>
<feature type="transmembrane region" description="Helical" evidence="11">
    <location>
        <begin position="479"/>
        <end position="504"/>
    </location>
</feature>
<dbReference type="InterPro" id="IPR017850">
    <property type="entry name" value="Alkaline_phosphatase_core_sf"/>
</dbReference>
<accession>A0A068TZ26</accession>
<feature type="transmembrane region" description="Helical" evidence="11">
    <location>
        <begin position="16"/>
        <end position="39"/>
    </location>
</feature>
<dbReference type="InterPro" id="IPR039527">
    <property type="entry name" value="PIGG/GPI7"/>
</dbReference>
<dbReference type="GO" id="GO:0005789">
    <property type="term" value="C:endoplasmic reticulum membrane"/>
    <property type="evidence" value="ECO:0007669"/>
    <property type="project" value="UniProtKB-SubCell"/>
</dbReference>
<feature type="transmembrane region" description="Helical" evidence="11">
    <location>
        <begin position="711"/>
        <end position="732"/>
    </location>
</feature>
<dbReference type="PANTHER" id="PTHR23072:SF0">
    <property type="entry name" value="GPI ETHANOLAMINE PHOSPHATE TRANSFERASE 2"/>
    <property type="match status" value="1"/>
</dbReference>
<feature type="transmembrane region" description="Helical" evidence="11">
    <location>
        <begin position="764"/>
        <end position="783"/>
    </location>
</feature>
<dbReference type="UniPathway" id="UPA00196"/>
<dbReference type="Gramene" id="CDP01555">
    <property type="protein sequence ID" value="CDP01555"/>
    <property type="gene ID" value="GSCOC_T00036646001"/>
</dbReference>
<evidence type="ECO:0000256" key="10">
    <source>
        <dbReference type="ARBA" id="ARBA00023180"/>
    </source>
</evidence>